<evidence type="ECO:0000256" key="2">
    <source>
        <dbReference type="ARBA" id="ARBA00022475"/>
    </source>
</evidence>
<feature type="transmembrane region" description="Helical" evidence="6">
    <location>
        <begin position="121"/>
        <end position="142"/>
    </location>
</feature>
<organism evidence="7 8">
    <name type="scientific">Halopseudomonas pertucinogena</name>
    <dbReference type="NCBI Taxonomy" id="86175"/>
    <lineage>
        <taxon>Bacteria</taxon>
        <taxon>Pseudomonadati</taxon>
        <taxon>Pseudomonadota</taxon>
        <taxon>Gammaproteobacteria</taxon>
        <taxon>Pseudomonadales</taxon>
        <taxon>Pseudomonadaceae</taxon>
        <taxon>Halopseudomonas</taxon>
    </lineage>
</organism>
<feature type="transmembrane region" description="Helical" evidence="6">
    <location>
        <begin position="426"/>
        <end position="447"/>
    </location>
</feature>
<feature type="transmembrane region" description="Helical" evidence="6">
    <location>
        <begin position="84"/>
        <end position="109"/>
    </location>
</feature>
<comment type="caution">
    <text evidence="7">The sequence shown here is derived from an EMBL/GenBank/DDBJ whole genome shotgun (WGS) entry which is preliminary data.</text>
</comment>
<dbReference type="PANTHER" id="PTHR30250:SF28">
    <property type="entry name" value="POLYSACCHARIDE BIOSYNTHESIS PROTEIN"/>
    <property type="match status" value="1"/>
</dbReference>
<name>A0ABQ2CQK8_9GAMM</name>
<keyword evidence="4 6" id="KW-1133">Transmembrane helix</keyword>
<dbReference type="EMBL" id="BMNN01000002">
    <property type="protein sequence ID" value="GGI96898.1"/>
    <property type="molecule type" value="Genomic_DNA"/>
</dbReference>
<keyword evidence="5 6" id="KW-0472">Membrane</keyword>
<dbReference type="Pfam" id="PF13440">
    <property type="entry name" value="Polysacc_synt_3"/>
    <property type="match status" value="1"/>
</dbReference>
<feature type="transmembrane region" description="Helical" evidence="6">
    <location>
        <begin position="342"/>
        <end position="360"/>
    </location>
</feature>
<feature type="transmembrane region" description="Helical" evidence="6">
    <location>
        <begin position="21"/>
        <end position="40"/>
    </location>
</feature>
<dbReference type="Proteomes" id="UP000633263">
    <property type="component" value="Unassembled WGS sequence"/>
</dbReference>
<evidence type="ECO:0000256" key="1">
    <source>
        <dbReference type="ARBA" id="ARBA00004651"/>
    </source>
</evidence>
<sequence length="477" mass="52354">MKLGLKNKAKPKSKFVRGVSVLVGGTTIAQLLMVVISPLLTRIYSPEDFGMLAIYAALLSIAAVISGMRYELAIPLPESAQEAVSVLVLTIICVLGTTAVSAVAVWLASDLMADIMGVPQLASLLWLLPLGILLQGMFKVFNYWAIREKQYPDIARAKIFQSVVMLLVQVLGYKAGGVSLLAGHAIGQGFGSAKLARSALRRPEFKRWRWKEVRLAAVRYRKFPLFSTWEGFFNTTGSQLPPLFFAALFGAGAAGIYALAHRVIATPISILGQAVANVFFSSAAEAHREGKLGALVHSIHYKLAQIAMPPAVALMITAPEVFSVIFGEQWREAGHVARWMTPWLYLVFITSPLSTLFAVMEKQQHGMLFQVVMLISRMAAIAAGAWCDNLLAAVIYFSLASALCWTGFLLWIAHNTGHTYRMVTTPAARAAIISFLTTSPLWLALPFKNNEVVWGASLTLSACFILTHYWRLFRKVY</sequence>
<keyword evidence="2" id="KW-1003">Cell membrane</keyword>
<protein>
    <submittedName>
        <fullName evidence="7">Polysaccharide biosynthesis protein</fullName>
    </submittedName>
</protein>
<feature type="transmembrane region" description="Helical" evidence="6">
    <location>
        <begin position="52"/>
        <end position="72"/>
    </location>
</feature>
<accession>A0ABQ2CQK8</accession>
<proteinExistence type="predicted"/>
<keyword evidence="3 6" id="KW-0812">Transmembrane</keyword>
<evidence type="ECO:0000256" key="6">
    <source>
        <dbReference type="SAM" id="Phobius"/>
    </source>
</evidence>
<reference evidence="8" key="1">
    <citation type="journal article" date="2019" name="Int. J. Syst. Evol. Microbiol.">
        <title>The Global Catalogue of Microorganisms (GCM) 10K type strain sequencing project: providing services to taxonomists for standard genome sequencing and annotation.</title>
        <authorList>
            <consortium name="The Broad Institute Genomics Platform"/>
            <consortium name="The Broad Institute Genome Sequencing Center for Infectious Disease"/>
            <person name="Wu L."/>
            <person name="Ma J."/>
        </authorList>
    </citation>
    <scope>NUCLEOTIDE SEQUENCE [LARGE SCALE GENOMIC DNA]</scope>
    <source>
        <strain evidence="8">JCM 11590</strain>
    </source>
</reference>
<gene>
    <name evidence="7" type="ORF">GCM10009083_11980</name>
</gene>
<feature type="transmembrane region" description="Helical" evidence="6">
    <location>
        <begin position="311"/>
        <end position="330"/>
    </location>
</feature>
<evidence type="ECO:0000313" key="8">
    <source>
        <dbReference type="Proteomes" id="UP000633263"/>
    </source>
</evidence>
<feature type="transmembrane region" description="Helical" evidence="6">
    <location>
        <begin position="243"/>
        <end position="260"/>
    </location>
</feature>
<comment type="subcellular location">
    <subcellularLocation>
        <location evidence="1">Cell membrane</location>
        <topology evidence="1">Multi-pass membrane protein</topology>
    </subcellularLocation>
</comment>
<evidence type="ECO:0000256" key="3">
    <source>
        <dbReference type="ARBA" id="ARBA00022692"/>
    </source>
</evidence>
<evidence type="ECO:0000256" key="4">
    <source>
        <dbReference type="ARBA" id="ARBA00022989"/>
    </source>
</evidence>
<evidence type="ECO:0000256" key="5">
    <source>
        <dbReference type="ARBA" id="ARBA00023136"/>
    </source>
</evidence>
<feature type="transmembrane region" description="Helical" evidence="6">
    <location>
        <begin position="392"/>
        <end position="414"/>
    </location>
</feature>
<dbReference type="PANTHER" id="PTHR30250">
    <property type="entry name" value="PST FAMILY PREDICTED COLANIC ACID TRANSPORTER"/>
    <property type="match status" value="1"/>
</dbReference>
<feature type="transmembrane region" description="Helical" evidence="6">
    <location>
        <begin position="367"/>
        <end position="386"/>
    </location>
</feature>
<dbReference type="RefSeq" id="WP_188635715.1">
    <property type="nucleotide sequence ID" value="NZ_BMNN01000002.1"/>
</dbReference>
<dbReference type="InterPro" id="IPR050833">
    <property type="entry name" value="Poly_Biosynth_Transport"/>
</dbReference>
<feature type="transmembrane region" description="Helical" evidence="6">
    <location>
        <begin position="453"/>
        <end position="473"/>
    </location>
</feature>
<evidence type="ECO:0000313" key="7">
    <source>
        <dbReference type="EMBL" id="GGI96898.1"/>
    </source>
</evidence>
<feature type="transmembrane region" description="Helical" evidence="6">
    <location>
        <begin position="163"/>
        <end position="186"/>
    </location>
</feature>
<keyword evidence="8" id="KW-1185">Reference proteome</keyword>